<comment type="caution">
    <text evidence="1">The sequence shown here is derived from an EMBL/GenBank/DDBJ whole genome shotgun (WGS) entry which is preliminary data.</text>
</comment>
<organism evidence="1 2">
    <name type="scientific">Vibrio harveyi</name>
    <name type="common">Beneckea harveyi</name>
    <dbReference type="NCBI Taxonomy" id="669"/>
    <lineage>
        <taxon>Bacteria</taxon>
        <taxon>Pseudomonadati</taxon>
        <taxon>Pseudomonadota</taxon>
        <taxon>Gammaproteobacteria</taxon>
        <taxon>Vibrionales</taxon>
        <taxon>Vibrionaceae</taxon>
        <taxon>Vibrio</taxon>
    </lineage>
</organism>
<accession>A0A454CMC6</accession>
<sequence>MHDACVAKLFGQ</sequence>
<name>A0A454CMC6_VIBHA</name>
<dbReference type="EMBL" id="AJSR01002901">
    <property type="protein sequence ID" value="EKM22526.1"/>
    <property type="molecule type" value="Genomic_DNA"/>
</dbReference>
<evidence type="ECO:0000313" key="1">
    <source>
        <dbReference type="EMBL" id="EKM22526.1"/>
    </source>
</evidence>
<proteinExistence type="predicted"/>
<reference evidence="1 2" key="1">
    <citation type="submission" date="2012-10" db="EMBL/GenBank/DDBJ databases">
        <title>Genome sequence of Vibrio Cholerae HENC-02.</title>
        <authorList>
            <person name="Eppinger M."/>
            <person name="Hasan N.A."/>
            <person name="Sengamalay N."/>
            <person name="Hine E."/>
            <person name="Su Q."/>
            <person name="Daugherty S.C."/>
            <person name="Young S."/>
            <person name="Sadzewicz L."/>
            <person name="Tallon L."/>
            <person name="Cebula T.A."/>
            <person name="Ravel J."/>
            <person name="Colwell R.R."/>
        </authorList>
    </citation>
    <scope>NUCLEOTIDE SEQUENCE [LARGE SCALE GENOMIC DNA]</scope>
    <source>
        <strain evidence="1 2">HENC-02</strain>
    </source>
</reference>
<feature type="non-terminal residue" evidence="1">
    <location>
        <position position="12"/>
    </location>
</feature>
<protein>
    <submittedName>
        <fullName evidence="1">Uncharacterized protein</fullName>
    </submittedName>
</protein>
<evidence type="ECO:0000313" key="2">
    <source>
        <dbReference type="Proteomes" id="UP000008367"/>
    </source>
</evidence>
<dbReference type="Proteomes" id="UP000008367">
    <property type="component" value="Unassembled WGS sequence"/>
</dbReference>
<gene>
    <name evidence="1" type="ORF">VCHENC02_0474A</name>
</gene>